<dbReference type="SUPFAM" id="SSF103473">
    <property type="entry name" value="MFS general substrate transporter"/>
    <property type="match status" value="1"/>
</dbReference>
<protein>
    <recommendedName>
        <fullName evidence="6">Major facilitator superfamily (MFS) profile domain-containing protein</fullName>
    </recommendedName>
</protein>
<dbReference type="GO" id="GO:0035435">
    <property type="term" value="P:phosphate ion transmembrane transport"/>
    <property type="evidence" value="ECO:0007669"/>
    <property type="project" value="TreeGrafter"/>
</dbReference>
<name>X1LKB2_9ZZZZ</name>
<feature type="transmembrane region" description="Helical" evidence="5">
    <location>
        <begin position="55"/>
        <end position="74"/>
    </location>
</feature>
<dbReference type="PANTHER" id="PTHR43826:SF3">
    <property type="entry name" value="GLUCOSE-6-PHOSPHATE EXCHANGER SLC37A4"/>
    <property type="match status" value="1"/>
</dbReference>
<evidence type="ECO:0000259" key="6">
    <source>
        <dbReference type="PROSITE" id="PS50850"/>
    </source>
</evidence>
<evidence type="ECO:0000256" key="4">
    <source>
        <dbReference type="ARBA" id="ARBA00023136"/>
    </source>
</evidence>
<feature type="transmembrane region" description="Helical" evidence="5">
    <location>
        <begin position="21"/>
        <end position="43"/>
    </location>
</feature>
<comment type="caution">
    <text evidence="7">The sequence shown here is derived from an EMBL/GenBank/DDBJ whole genome shotgun (WGS) entry which is preliminary data.</text>
</comment>
<dbReference type="Gene3D" id="1.20.1250.20">
    <property type="entry name" value="MFS general substrate transporter like domains"/>
    <property type="match status" value="1"/>
</dbReference>
<organism evidence="7">
    <name type="scientific">marine sediment metagenome</name>
    <dbReference type="NCBI Taxonomy" id="412755"/>
    <lineage>
        <taxon>unclassified sequences</taxon>
        <taxon>metagenomes</taxon>
        <taxon>ecological metagenomes</taxon>
    </lineage>
</organism>
<dbReference type="GO" id="GO:0005886">
    <property type="term" value="C:plasma membrane"/>
    <property type="evidence" value="ECO:0007669"/>
    <property type="project" value="TreeGrafter"/>
</dbReference>
<sequence>MGGALKQSATEDVYRYWRKRILISIWISYAMFYVGRVNMGVAIPLLQDEFGYTKTALGAVLTALFFTYGIGQFVNGQLGDKLGGRVMIAAGLILSAVFNLLFGFSTIHGTCGDHGDVGPIGKEADSH</sequence>
<dbReference type="InterPro" id="IPR036259">
    <property type="entry name" value="MFS_trans_sf"/>
</dbReference>
<dbReference type="PANTHER" id="PTHR43826">
    <property type="entry name" value="GLUCOSE-6-PHOSPHATE EXCHANGER SLC37A4"/>
    <property type="match status" value="1"/>
</dbReference>
<dbReference type="AlphaFoldDB" id="X1LKB2"/>
<dbReference type="InterPro" id="IPR051337">
    <property type="entry name" value="OPA_Antiporter"/>
</dbReference>
<keyword evidence="2 5" id="KW-0812">Transmembrane</keyword>
<dbReference type="InterPro" id="IPR011701">
    <property type="entry name" value="MFS"/>
</dbReference>
<dbReference type="GO" id="GO:0012505">
    <property type="term" value="C:endomembrane system"/>
    <property type="evidence" value="ECO:0007669"/>
    <property type="project" value="UniProtKB-SubCell"/>
</dbReference>
<feature type="domain" description="Major facilitator superfamily (MFS) profile" evidence="6">
    <location>
        <begin position="21"/>
        <end position="127"/>
    </location>
</feature>
<dbReference type="GO" id="GO:0061513">
    <property type="term" value="F:glucose 6-phosphate:phosphate antiporter activity"/>
    <property type="evidence" value="ECO:0007669"/>
    <property type="project" value="TreeGrafter"/>
</dbReference>
<dbReference type="EMBL" id="BARV01010941">
    <property type="protein sequence ID" value="GAI02830.1"/>
    <property type="molecule type" value="Genomic_DNA"/>
</dbReference>
<accession>X1LKB2</accession>
<evidence type="ECO:0000256" key="3">
    <source>
        <dbReference type="ARBA" id="ARBA00022989"/>
    </source>
</evidence>
<keyword evidence="3 5" id="KW-1133">Transmembrane helix</keyword>
<dbReference type="PROSITE" id="PS50850">
    <property type="entry name" value="MFS"/>
    <property type="match status" value="1"/>
</dbReference>
<evidence type="ECO:0000256" key="5">
    <source>
        <dbReference type="SAM" id="Phobius"/>
    </source>
</evidence>
<evidence type="ECO:0000313" key="7">
    <source>
        <dbReference type="EMBL" id="GAI02830.1"/>
    </source>
</evidence>
<evidence type="ECO:0000256" key="1">
    <source>
        <dbReference type="ARBA" id="ARBA00004127"/>
    </source>
</evidence>
<dbReference type="InterPro" id="IPR020846">
    <property type="entry name" value="MFS_dom"/>
</dbReference>
<dbReference type="Pfam" id="PF07690">
    <property type="entry name" value="MFS_1"/>
    <property type="match status" value="1"/>
</dbReference>
<reference evidence="7" key="1">
    <citation type="journal article" date="2014" name="Front. Microbiol.">
        <title>High frequency of phylogenetically diverse reductive dehalogenase-homologous genes in deep subseafloor sedimentary metagenomes.</title>
        <authorList>
            <person name="Kawai M."/>
            <person name="Futagami T."/>
            <person name="Toyoda A."/>
            <person name="Takaki Y."/>
            <person name="Nishi S."/>
            <person name="Hori S."/>
            <person name="Arai W."/>
            <person name="Tsubouchi T."/>
            <person name="Morono Y."/>
            <person name="Uchiyama I."/>
            <person name="Ito T."/>
            <person name="Fujiyama A."/>
            <person name="Inagaki F."/>
            <person name="Takami H."/>
        </authorList>
    </citation>
    <scope>NUCLEOTIDE SEQUENCE</scope>
    <source>
        <strain evidence="7">Expedition CK06-06</strain>
    </source>
</reference>
<gene>
    <name evidence="7" type="ORF">S06H3_20977</name>
</gene>
<keyword evidence="4 5" id="KW-0472">Membrane</keyword>
<comment type="subcellular location">
    <subcellularLocation>
        <location evidence="1">Endomembrane system</location>
        <topology evidence="1">Multi-pass membrane protein</topology>
    </subcellularLocation>
</comment>
<proteinExistence type="predicted"/>
<evidence type="ECO:0000256" key="2">
    <source>
        <dbReference type="ARBA" id="ARBA00022692"/>
    </source>
</evidence>
<feature type="transmembrane region" description="Helical" evidence="5">
    <location>
        <begin position="86"/>
        <end position="104"/>
    </location>
</feature>